<dbReference type="EC" id="1.1.1.267" evidence="9"/>
<dbReference type="Pfam" id="PF13288">
    <property type="entry name" value="DXPR_C"/>
    <property type="match status" value="1"/>
</dbReference>
<sequence>MKKVSLLGATGSIGQQTLDVIEQHPEKLQLVAMSIGENVTLGRQIIQKFSPKLVSVKSKETCEKFKSEFSSNIRFVYGDEGLIEVATYDEATIVLNSVVGSVGLLPTLRAIEAKKTIALANKETLVTAGHLVMDAANRNGVPILPVDSEHSAIFQCLQGEKEKNVEKIILTASGGSFRDRTREELENVTIEDALNHPNWSMGAKITIDSATMMNKGLEVIEAHWLFNLPYEQIEVLLHKESIIHSMVEFHDSSVIAQLGTPDMRVPIQYAFSYPDRFPMAASKERLRLWEIGKLHFSKPDFDRFRCLGFAFHAGKTGGTLPTVLNAANEEAVSGFLNGKISFLQIEEIIEGTIEKHDTVQHPSLDIIQEVDQQTRVYVRGLIEKK</sequence>
<keyword evidence="7 9" id="KW-0414">Isoprene biosynthesis</keyword>
<dbReference type="PANTHER" id="PTHR30525:SF0">
    <property type="entry name" value="1-DEOXY-D-XYLULOSE 5-PHOSPHATE REDUCTOISOMERASE, CHLOROPLASTIC"/>
    <property type="match status" value="1"/>
</dbReference>
<proteinExistence type="inferred from homology"/>
<evidence type="ECO:0000256" key="1">
    <source>
        <dbReference type="ARBA" id="ARBA00005094"/>
    </source>
</evidence>
<comment type="catalytic activity">
    <reaction evidence="8">
        <text>2-C-methyl-D-erythritol 4-phosphate + NADP(+) = 1-deoxy-D-xylulose 5-phosphate + NADPH + H(+)</text>
        <dbReference type="Rhea" id="RHEA:13717"/>
        <dbReference type="ChEBI" id="CHEBI:15378"/>
        <dbReference type="ChEBI" id="CHEBI:57783"/>
        <dbReference type="ChEBI" id="CHEBI:57792"/>
        <dbReference type="ChEBI" id="CHEBI:58262"/>
        <dbReference type="ChEBI" id="CHEBI:58349"/>
        <dbReference type="EC" id="1.1.1.267"/>
    </reaction>
    <physiologicalReaction direction="right-to-left" evidence="8">
        <dbReference type="Rhea" id="RHEA:13719"/>
    </physiologicalReaction>
</comment>
<keyword evidence="6 9" id="KW-0464">Manganese</keyword>
<feature type="binding site" evidence="9">
    <location>
        <position position="10"/>
    </location>
    <ligand>
        <name>NADPH</name>
        <dbReference type="ChEBI" id="CHEBI:57783"/>
    </ligand>
</feature>
<feature type="binding site" evidence="9">
    <location>
        <position position="173"/>
    </location>
    <ligand>
        <name>1-deoxy-D-xylulose 5-phosphate</name>
        <dbReference type="ChEBI" id="CHEBI:57792"/>
    </ligand>
</feature>
<evidence type="ECO:0000256" key="6">
    <source>
        <dbReference type="ARBA" id="ARBA00023211"/>
    </source>
</evidence>
<feature type="binding site" evidence="9">
    <location>
        <position position="218"/>
    </location>
    <ligand>
        <name>Mn(2+)</name>
        <dbReference type="ChEBI" id="CHEBI:29035"/>
    </ligand>
</feature>
<name>A0ABW4MIU0_9BACI</name>
<feature type="binding site" evidence="9">
    <location>
        <position position="148"/>
    </location>
    <ligand>
        <name>1-deoxy-D-xylulose 5-phosphate</name>
        <dbReference type="ChEBI" id="CHEBI:57792"/>
    </ligand>
</feature>
<feature type="domain" description="1-deoxy-D-xylulose 5-phosphate reductoisomerase N-terminal" evidence="10">
    <location>
        <begin position="4"/>
        <end position="129"/>
    </location>
</feature>
<feature type="binding site" evidence="9">
    <location>
        <position position="149"/>
    </location>
    <ligand>
        <name>Mn(2+)</name>
        <dbReference type="ChEBI" id="CHEBI:29035"/>
    </ligand>
</feature>
<accession>A0ABW4MIU0</accession>
<keyword evidence="9" id="KW-0460">Magnesium</keyword>
<comment type="caution">
    <text evidence="13">The sequence shown here is derived from an EMBL/GenBank/DDBJ whole genome shotgun (WGS) entry which is preliminary data.</text>
</comment>
<dbReference type="InterPro" id="IPR013512">
    <property type="entry name" value="DXP_reductoisomerase_N"/>
</dbReference>
<evidence type="ECO:0000256" key="9">
    <source>
        <dbReference type="HAMAP-Rule" id="MF_00183"/>
    </source>
</evidence>
<dbReference type="NCBIfam" id="NF009114">
    <property type="entry name" value="PRK12464.1"/>
    <property type="match status" value="1"/>
</dbReference>
<evidence type="ECO:0000259" key="11">
    <source>
        <dbReference type="Pfam" id="PF08436"/>
    </source>
</evidence>
<evidence type="ECO:0000313" key="13">
    <source>
        <dbReference type="EMBL" id="MFD1777927.1"/>
    </source>
</evidence>
<comment type="function">
    <text evidence="9">Catalyzes the NADPH-dependent rearrangement and reduction of 1-deoxy-D-xylulose-5-phosphate (DXP) to 2-C-methyl-D-erythritol 4-phosphate (MEP).</text>
</comment>
<dbReference type="Proteomes" id="UP001597227">
    <property type="component" value="Unassembled WGS sequence"/>
</dbReference>
<feature type="domain" description="1-deoxy-D-xylulose 5-phosphate reductoisomerase C-terminal" evidence="11">
    <location>
        <begin position="143"/>
        <end position="226"/>
    </location>
</feature>
<dbReference type="SUPFAM" id="SSF69055">
    <property type="entry name" value="1-deoxy-D-xylulose-5-phosphate reductoisomerase, C-terminal domain"/>
    <property type="match status" value="1"/>
</dbReference>
<organism evidence="13 14">
    <name type="scientific">Fredinandcohnia salidurans</name>
    <dbReference type="NCBI Taxonomy" id="2595041"/>
    <lineage>
        <taxon>Bacteria</taxon>
        <taxon>Bacillati</taxon>
        <taxon>Bacillota</taxon>
        <taxon>Bacilli</taxon>
        <taxon>Bacillales</taxon>
        <taxon>Bacillaceae</taxon>
        <taxon>Fredinandcohnia</taxon>
    </lineage>
</organism>
<dbReference type="InterPro" id="IPR036169">
    <property type="entry name" value="DXPR_C_sf"/>
</dbReference>
<feature type="binding site" evidence="9">
    <location>
        <position position="11"/>
    </location>
    <ligand>
        <name>NADPH</name>
        <dbReference type="ChEBI" id="CHEBI:57783"/>
    </ligand>
</feature>
<feature type="binding site" evidence="9">
    <location>
        <position position="214"/>
    </location>
    <ligand>
        <name>1-deoxy-D-xylulose 5-phosphate</name>
        <dbReference type="ChEBI" id="CHEBI:57792"/>
    </ligand>
</feature>
<keyword evidence="5 9" id="KW-0560">Oxidoreductase</keyword>
<dbReference type="InterPro" id="IPR003821">
    <property type="entry name" value="DXP_reductoisomerase"/>
</dbReference>
<dbReference type="Pfam" id="PF02670">
    <property type="entry name" value="DXP_reductoisom"/>
    <property type="match status" value="1"/>
</dbReference>
<feature type="binding site" evidence="9">
    <location>
        <position position="202"/>
    </location>
    <ligand>
        <name>NADPH</name>
        <dbReference type="ChEBI" id="CHEBI:57783"/>
    </ligand>
</feature>
<feature type="binding site" evidence="9">
    <location>
        <position position="121"/>
    </location>
    <ligand>
        <name>NADPH</name>
        <dbReference type="ChEBI" id="CHEBI:57783"/>
    </ligand>
</feature>
<comment type="pathway">
    <text evidence="1 9">Isoprenoid biosynthesis; isopentenyl diphosphate biosynthesis via DXP pathway; isopentenyl diphosphate from 1-deoxy-D-xylulose 5-phosphate: step 1/6.</text>
</comment>
<comment type="cofactor">
    <cofactor evidence="9">
        <name>Mg(2+)</name>
        <dbReference type="ChEBI" id="CHEBI:18420"/>
    </cofactor>
    <cofactor evidence="9">
        <name>Mn(2+)</name>
        <dbReference type="ChEBI" id="CHEBI:29035"/>
    </cofactor>
</comment>
<dbReference type="SUPFAM" id="SSF55347">
    <property type="entry name" value="Glyceraldehyde-3-phosphate dehydrogenase-like, C-terminal domain"/>
    <property type="match status" value="1"/>
</dbReference>
<feature type="binding site" evidence="9">
    <location>
        <position position="209"/>
    </location>
    <ligand>
        <name>1-deoxy-D-xylulose 5-phosphate</name>
        <dbReference type="ChEBI" id="CHEBI:57792"/>
    </ligand>
</feature>
<feature type="binding site" evidence="9">
    <location>
        <position position="13"/>
    </location>
    <ligand>
        <name>NADPH</name>
        <dbReference type="ChEBI" id="CHEBI:57783"/>
    </ligand>
</feature>
<dbReference type="InterPro" id="IPR026877">
    <property type="entry name" value="DXPR_C"/>
</dbReference>
<reference evidence="14" key="1">
    <citation type="journal article" date="2019" name="Int. J. Syst. Evol. Microbiol.">
        <title>The Global Catalogue of Microorganisms (GCM) 10K type strain sequencing project: providing services to taxonomists for standard genome sequencing and annotation.</title>
        <authorList>
            <consortium name="The Broad Institute Genomics Platform"/>
            <consortium name="The Broad Institute Genome Sequencing Center for Infectious Disease"/>
            <person name="Wu L."/>
            <person name="Ma J."/>
        </authorList>
    </citation>
    <scope>NUCLEOTIDE SEQUENCE [LARGE SCALE GENOMIC DNA]</scope>
    <source>
        <strain evidence="14">CCUG 15531</strain>
    </source>
</reference>
<dbReference type="GO" id="GO:0030604">
    <property type="term" value="F:1-deoxy-D-xylulose-5-phosphate reductoisomerase activity"/>
    <property type="evidence" value="ECO:0007669"/>
    <property type="project" value="UniProtKB-EC"/>
</dbReference>
<feature type="domain" description="DXP reductoisomerase C-terminal" evidence="12">
    <location>
        <begin position="258"/>
        <end position="375"/>
    </location>
</feature>
<protein>
    <recommendedName>
        <fullName evidence="9">1-deoxy-D-xylulose 5-phosphate reductoisomerase</fullName>
        <shortName evidence="9">DXP reductoisomerase</shortName>
        <ecNumber evidence="9">1.1.1.267</ecNumber>
    </recommendedName>
    <alternativeName>
        <fullName evidence="9">1-deoxyxylulose-5-phosphate reductoisomerase</fullName>
    </alternativeName>
    <alternativeName>
        <fullName evidence="9">2-C-methyl-D-erythritol 4-phosphate synthase</fullName>
    </alternativeName>
</protein>
<evidence type="ECO:0000256" key="2">
    <source>
        <dbReference type="ARBA" id="ARBA00006825"/>
    </source>
</evidence>
<feature type="binding site" evidence="9">
    <location>
        <position position="123"/>
    </location>
    <ligand>
        <name>NADPH</name>
        <dbReference type="ChEBI" id="CHEBI:57783"/>
    </ligand>
</feature>
<evidence type="ECO:0000256" key="7">
    <source>
        <dbReference type="ARBA" id="ARBA00023229"/>
    </source>
</evidence>
<feature type="binding site" evidence="9">
    <location>
        <position position="147"/>
    </location>
    <ligand>
        <name>Mn(2+)</name>
        <dbReference type="ChEBI" id="CHEBI:29035"/>
    </ligand>
</feature>
<dbReference type="Gene3D" id="1.10.1740.10">
    <property type="match status" value="1"/>
</dbReference>
<dbReference type="SUPFAM" id="SSF51735">
    <property type="entry name" value="NAD(P)-binding Rossmann-fold domains"/>
    <property type="match status" value="1"/>
</dbReference>
<evidence type="ECO:0000313" key="14">
    <source>
        <dbReference type="Proteomes" id="UP001597227"/>
    </source>
</evidence>
<gene>
    <name evidence="9" type="primary">dxr</name>
    <name evidence="13" type="ORF">ACFSFW_04540</name>
</gene>
<evidence type="ECO:0000256" key="3">
    <source>
        <dbReference type="ARBA" id="ARBA00022723"/>
    </source>
</evidence>
<feature type="binding site" evidence="9">
    <location>
        <position position="122"/>
    </location>
    <ligand>
        <name>1-deoxy-D-xylulose 5-phosphate</name>
        <dbReference type="ChEBI" id="CHEBI:57792"/>
    </ligand>
</feature>
<feature type="binding site" evidence="9">
    <location>
        <position position="38"/>
    </location>
    <ligand>
        <name>NADPH</name>
        <dbReference type="ChEBI" id="CHEBI:57783"/>
    </ligand>
</feature>
<dbReference type="PANTHER" id="PTHR30525">
    <property type="entry name" value="1-DEOXY-D-XYLULOSE 5-PHOSPHATE REDUCTOISOMERASE"/>
    <property type="match status" value="1"/>
</dbReference>
<dbReference type="InterPro" id="IPR036291">
    <property type="entry name" value="NAD(P)-bd_dom_sf"/>
</dbReference>
<evidence type="ECO:0000256" key="5">
    <source>
        <dbReference type="ARBA" id="ARBA00023002"/>
    </source>
</evidence>
<keyword evidence="3 9" id="KW-0479">Metal-binding</keyword>
<dbReference type="NCBIfam" id="TIGR00243">
    <property type="entry name" value="Dxr"/>
    <property type="match status" value="1"/>
</dbReference>
<dbReference type="EMBL" id="JBHUEK010000007">
    <property type="protein sequence ID" value="MFD1777927.1"/>
    <property type="molecule type" value="Genomic_DNA"/>
</dbReference>
<dbReference type="Pfam" id="PF08436">
    <property type="entry name" value="DXP_redisom_C"/>
    <property type="match status" value="1"/>
</dbReference>
<evidence type="ECO:0000256" key="4">
    <source>
        <dbReference type="ARBA" id="ARBA00022857"/>
    </source>
</evidence>
<feature type="binding site" evidence="9">
    <location>
        <position position="149"/>
    </location>
    <ligand>
        <name>1-deoxy-D-xylulose 5-phosphate</name>
        <dbReference type="ChEBI" id="CHEBI:57792"/>
    </ligand>
</feature>
<comment type="similarity">
    <text evidence="2 9">Belongs to the DXR family.</text>
</comment>
<evidence type="ECO:0000256" key="8">
    <source>
        <dbReference type="ARBA" id="ARBA00048543"/>
    </source>
</evidence>
<feature type="binding site" evidence="9">
    <location>
        <position position="215"/>
    </location>
    <ligand>
        <name>1-deoxy-D-xylulose 5-phosphate</name>
        <dbReference type="ChEBI" id="CHEBI:57792"/>
    </ligand>
</feature>
<dbReference type="RefSeq" id="WP_304215572.1">
    <property type="nucleotide sequence ID" value="NZ_JBHUEK010000007.1"/>
</dbReference>
<comment type="caution">
    <text evidence="9">Lacks conserved residue(s) required for the propagation of feature annotation.</text>
</comment>
<dbReference type="PIRSF" id="PIRSF006205">
    <property type="entry name" value="Dxp_reductismrs"/>
    <property type="match status" value="1"/>
</dbReference>
<dbReference type="HAMAP" id="MF_00183">
    <property type="entry name" value="DXP_reductoisom"/>
    <property type="match status" value="1"/>
</dbReference>
<keyword evidence="4 9" id="KW-0521">NADP</keyword>
<evidence type="ECO:0000259" key="12">
    <source>
        <dbReference type="Pfam" id="PF13288"/>
    </source>
</evidence>
<feature type="binding site" evidence="9">
    <location>
        <position position="12"/>
    </location>
    <ligand>
        <name>NADPH</name>
        <dbReference type="ChEBI" id="CHEBI:57783"/>
    </ligand>
</feature>
<feature type="binding site" evidence="9">
    <location>
        <position position="196"/>
    </location>
    <ligand>
        <name>1-deoxy-D-xylulose 5-phosphate</name>
        <dbReference type="ChEBI" id="CHEBI:57792"/>
    </ligand>
</feature>
<evidence type="ECO:0000259" key="10">
    <source>
        <dbReference type="Pfam" id="PF02670"/>
    </source>
</evidence>
<feature type="binding site" evidence="9">
    <location>
        <position position="218"/>
    </location>
    <ligand>
        <name>1-deoxy-D-xylulose 5-phosphate</name>
        <dbReference type="ChEBI" id="CHEBI:57792"/>
    </ligand>
</feature>
<feature type="binding site" evidence="9">
    <location>
        <position position="36"/>
    </location>
    <ligand>
        <name>NADPH</name>
        <dbReference type="ChEBI" id="CHEBI:57783"/>
    </ligand>
</feature>
<dbReference type="Gene3D" id="3.40.50.720">
    <property type="entry name" value="NAD(P)-binding Rossmann-like Domain"/>
    <property type="match status" value="1"/>
</dbReference>
<keyword evidence="14" id="KW-1185">Reference proteome</keyword>
<dbReference type="InterPro" id="IPR013644">
    <property type="entry name" value="DXP_reductoisomerase_C"/>
</dbReference>